<evidence type="ECO:0000256" key="6">
    <source>
        <dbReference type="ARBA" id="ARBA00023002"/>
    </source>
</evidence>
<evidence type="ECO:0000256" key="7">
    <source>
        <dbReference type="ARBA" id="ARBA00023033"/>
    </source>
</evidence>
<evidence type="ECO:0000256" key="4">
    <source>
        <dbReference type="ARBA" id="ARBA00022827"/>
    </source>
</evidence>
<dbReference type="PANTHER" id="PTHR43098">
    <property type="entry name" value="L-ORNITHINE N(5)-MONOOXYGENASE-RELATED"/>
    <property type="match status" value="1"/>
</dbReference>
<dbReference type="AlphaFoldDB" id="A0A139GV57"/>
<dbReference type="Pfam" id="PF13450">
    <property type="entry name" value="NAD_binding_8"/>
    <property type="match status" value="1"/>
</dbReference>
<evidence type="ECO:0000256" key="2">
    <source>
        <dbReference type="ARBA" id="ARBA00010139"/>
    </source>
</evidence>
<keyword evidence="4" id="KW-0274">FAD</keyword>
<organism evidence="9 10">
    <name type="scientific">Pseudocercospora eumusae</name>
    <dbReference type="NCBI Taxonomy" id="321146"/>
    <lineage>
        <taxon>Eukaryota</taxon>
        <taxon>Fungi</taxon>
        <taxon>Dikarya</taxon>
        <taxon>Ascomycota</taxon>
        <taxon>Pezizomycotina</taxon>
        <taxon>Dothideomycetes</taxon>
        <taxon>Dothideomycetidae</taxon>
        <taxon>Mycosphaerellales</taxon>
        <taxon>Mycosphaerellaceae</taxon>
        <taxon>Pseudocercospora</taxon>
    </lineage>
</organism>
<comment type="similarity">
    <text evidence="2">Belongs to the FAD-binding monooxygenase family.</text>
</comment>
<gene>
    <name evidence="9" type="ORF">AC578_5326</name>
</gene>
<sequence>MHKEHAVSIQPEYSPEHSPMRNSHPALRTKDNTATMGTPGGMTNPKLKTQLWEYGKRRRTDGPYADNLEVDALVVGGGFGGVFCFYSLREAGLNTAIYEAGTDLGGTWRWNCYRQWRRPCLSPA</sequence>
<evidence type="ECO:0000256" key="8">
    <source>
        <dbReference type="SAM" id="MobiDB-lite"/>
    </source>
</evidence>
<dbReference type="OrthoDB" id="66881at2759"/>
<dbReference type="GO" id="GO:0004497">
    <property type="term" value="F:monooxygenase activity"/>
    <property type="evidence" value="ECO:0007669"/>
    <property type="project" value="UniProtKB-KW"/>
</dbReference>
<dbReference type="InterPro" id="IPR036188">
    <property type="entry name" value="FAD/NAD-bd_sf"/>
</dbReference>
<dbReference type="Proteomes" id="UP000070133">
    <property type="component" value="Unassembled WGS sequence"/>
</dbReference>
<feature type="region of interest" description="Disordered" evidence="8">
    <location>
        <begin position="1"/>
        <end position="47"/>
    </location>
</feature>
<dbReference type="SUPFAM" id="SSF51905">
    <property type="entry name" value="FAD/NAD(P)-binding domain"/>
    <property type="match status" value="1"/>
</dbReference>
<dbReference type="InterPro" id="IPR050775">
    <property type="entry name" value="FAD-binding_Monooxygenases"/>
</dbReference>
<dbReference type="Gene3D" id="3.50.50.60">
    <property type="entry name" value="FAD/NAD(P)-binding domain"/>
    <property type="match status" value="1"/>
</dbReference>
<proteinExistence type="inferred from homology"/>
<evidence type="ECO:0000256" key="5">
    <source>
        <dbReference type="ARBA" id="ARBA00022857"/>
    </source>
</evidence>
<comment type="caution">
    <text evidence="9">The sequence shown here is derived from an EMBL/GenBank/DDBJ whole genome shotgun (WGS) entry which is preliminary data.</text>
</comment>
<keyword evidence="6" id="KW-0560">Oxidoreductase</keyword>
<dbReference type="PANTHER" id="PTHR43098:SF3">
    <property type="entry name" value="L-ORNITHINE N(5)-MONOOXYGENASE-RELATED"/>
    <property type="match status" value="1"/>
</dbReference>
<evidence type="ECO:0000256" key="1">
    <source>
        <dbReference type="ARBA" id="ARBA00001974"/>
    </source>
</evidence>
<evidence type="ECO:0000313" key="9">
    <source>
        <dbReference type="EMBL" id="KXS94070.1"/>
    </source>
</evidence>
<reference evidence="9 10" key="1">
    <citation type="submission" date="2015-07" db="EMBL/GenBank/DDBJ databases">
        <title>Comparative genomics of the Sigatoka disease complex on banana suggests a link between parallel evolutionary changes in Pseudocercospora fijiensis and Pseudocercospora eumusae and increased virulence on the banana host.</title>
        <authorList>
            <person name="Chang T.-C."/>
            <person name="Salvucci A."/>
            <person name="Crous P.W."/>
            <person name="Stergiopoulos I."/>
        </authorList>
    </citation>
    <scope>NUCLEOTIDE SEQUENCE [LARGE SCALE GENOMIC DNA]</scope>
    <source>
        <strain evidence="9 10">CBS 114824</strain>
    </source>
</reference>
<comment type="cofactor">
    <cofactor evidence="1">
        <name>FAD</name>
        <dbReference type="ChEBI" id="CHEBI:57692"/>
    </cofactor>
</comment>
<keyword evidence="7" id="KW-0503">Monooxygenase</keyword>
<dbReference type="EMBL" id="LFZN01000330">
    <property type="protein sequence ID" value="KXS94070.1"/>
    <property type="molecule type" value="Genomic_DNA"/>
</dbReference>
<keyword evidence="3" id="KW-0285">Flavoprotein</keyword>
<accession>A0A139GV57</accession>
<protein>
    <submittedName>
        <fullName evidence="9">Uncharacterized protein</fullName>
    </submittedName>
</protein>
<evidence type="ECO:0000313" key="10">
    <source>
        <dbReference type="Proteomes" id="UP000070133"/>
    </source>
</evidence>
<keyword evidence="5" id="KW-0521">NADP</keyword>
<evidence type="ECO:0000256" key="3">
    <source>
        <dbReference type="ARBA" id="ARBA00022630"/>
    </source>
</evidence>
<keyword evidence="10" id="KW-1185">Reference proteome</keyword>
<name>A0A139GV57_9PEZI</name>